<feature type="region of interest" description="Disordered" evidence="1">
    <location>
        <begin position="57"/>
        <end position="77"/>
    </location>
</feature>
<dbReference type="Gene3D" id="2.60.40.2630">
    <property type="match status" value="1"/>
</dbReference>
<dbReference type="Pfam" id="PF07603">
    <property type="entry name" value="Lcl_C"/>
    <property type="match status" value="2"/>
</dbReference>
<dbReference type="Pfam" id="PF13149">
    <property type="entry name" value="Mfa_like_1"/>
    <property type="match status" value="1"/>
</dbReference>
<protein>
    <submittedName>
        <fullName evidence="3">DUF1566 domain-containing protein</fullName>
    </submittedName>
</protein>
<dbReference type="CDD" id="cd13120">
    <property type="entry name" value="BF2867_like_N"/>
    <property type="match status" value="1"/>
</dbReference>
<reference evidence="3" key="2">
    <citation type="submission" date="2021-04" db="EMBL/GenBank/DDBJ databases">
        <authorList>
            <person name="Gilroy R."/>
        </authorList>
    </citation>
    <scope>NUCLEOTIDE SEQUENCE</scope>
    <source>
        <strain evidence="3">ChiBcec15-1070</strain>
    </source>
</reference>
<comment type="caution">
    <text evidence="3">The sequence shown here is derived from an EMBL/GenBank/DDBJ whole genome shotgun (WGS) entry which is preliminary data.</text>
</comment>
<dbReference type="Proteomes" id="UP000823926">
    <property type="component" value="Unassembled WGS sequence"/>
</dbReference>
<name>A0A9D1QC74_9BACT</name>
<evidence type="ECO:0000313" key="4">
    <source>
        <dbReference type="Proteomes" id="UP000823926"/>
    </source>
</evidence>
<evidence type="ECO:0000313" key="3">
    <source>
        <dbReference type="EMBL" id="HIW09944.1"/>
    </source>
</evidence>
<dbReference type="AlphaFoldDB" id="A0A9D1QC74"/>
<feature type="domain" description="Lcl C-terminal" evidence="2">
    <location>
        <begin position="391"/>
        <end position="475"/>
    </location>
</feature>
<dbReference type="EMBL" id="DXHL01000003">
    <property type="protein sequence ID" value="HIW09944.1"/>
    <property type="molecule type" value="Genomic_DNA"/>
</dbReference>
<gene>
    <name evidence="3" type="ORF">H9888_00435</name>
</gene>
<dbReference type="PANTHER" id="PTHR35812">
    <property type="entry name" value="LIPOPROTEIN"/>
    <property type="match status" value="1"/>
</dbReference>
<dbReference type="Gene3D" id="2.60.40.2620">
    <property type="entry name" value="Fimbrillin-like"/>
    <property type="match status" value="1"/>
</dbReference>
<dbReference type="InterPro" id="IPR042278">
    <property type="entry name" value="Mfa-like_1_N"/>
</dbReference>
<dbReference type="PROSITE" id="PS51257">
    <property type="entry name" value="PROKAR_LIPOPROTEIN"/>
    <property type="match status" value="1"/>
</dbReference>
<feature type="domain" description="Lcl C-terminal" evidence="2">
    <location>
        <begin position="542"/>
        <end position="665"/>
    </location>
</feature>
<proteinExistence type="predicted"/>
<reference evidence="3" key="1">
    <citation type="journal article" date="2021" name="PeerJ">
        <title>Extensive microbial diversity within the chicken gut microbiome revealed by metagenomics and culture.</title>
        <authorList>
            <person name="Gilroy R."/>
            <person name="Ravi A."/>
            <person name="Getino M."/>
            <person name="Pursley I."/>
            <person name="Horton D.L."/>
            <person name="Alikhan N.F."/>
            <person name="Baker D."/>
            <person name="Gharbi K."/>
            <person name="Hall N."/>
            <person name="Watson M."/>
            <person name="Adriaenssens E.M."/>
            <person name="Foster-Nyarko E."/>
            <person name="Jarju S."/>
            <person name="Secka A."/>
            <person name="Antonio M."/>
            <person name="Oren A."/>
            <person name="Chaudhuri R.R."/>
            <person name="La Ragione R."/>
            <person name="Hildebrand F."/>
            <person name="Pallen M.J."/>
        </authorList>
    </citation>
    <scope>NUCLEOTIDE SEQUENCE</scope>
    <source>
        <strain evidence="3">ChiBcec15-1070</strain>
    </source>
</reference>
<evidence type="ECO:0000256" key="1">
    <source>
        <dbReference type="SAM" id="MobiDB-lite"/>
    </source>
</evidence>
<dbReference type="InterPro" id="IPR011460">
    <property type="entry name" value="Lcl_C"/>
</dbReference>
<dbReference type="PANTHER" id="PTHR35812:SF1">
    <property type="entry name" value="LIPOPROTEIN"/>
    <property type="match status" value="1"/>
</dbReference>
<evidence type="ECO:0000259" key="2">
    <source>
        <dbReference type="Pfam" id="PF07603"/>
    </source>
</evidence>
<organism evidence="3 4">
    <name type="scientific">Candidatus Rikenella faecigallinarum</name>
    <dbReference type="NCBI Taxonomy" id="2838745"/>
    <lineage>
        <taxon>Bacteria</taxon>
        <taxon>Pseudomonadati</taxon>
        <taxon>Bacteroidota</taxon>
        <taxon>Bacteroidia</taxon>
        <taxon>Bacteroidales</taxon>
        <taxon>Rikenellaceae</taxon>
        <taxon>Rikenella</taxon>
    </lineage>
</organism>
<dbReference type="CDD" id="cd13121">
    <property type="entry name" value="BF2867_like_C"/>
    <property type="match status" value="1"/>
</dbReference>
<dbReference type="InterPro" id="IPR025049">
    <property type="entry name" value="Mfa-like_1"/>
</dbReference>
<accession>A0A9D1QC74</accession>
<sequence length="668" mass="73784">MKTWNPYSSKTLAQLACIALLSGCVLLAGCRRKNRNFAEPAQPAFLSIAEANWSNGSSQIEANSTPDSKAISTGNGLSTQFSDGDRLGLFLRGDSYEPVDNRMVTYTPEEGDIITKWVIDGDPITLYQNEATLTAYFPYSEYGKLLMDSIPLVAGAYDVNTNDVVWQRDKVHSTHTQAMFLNMQHAMTRVKLIFSKAPATDPTTYLGAGKIEAVQIADANTVAEEDQVIYVDGFLNLETETPTILPAVRGRVIISATKTLSEEGVLYDFLLLPVATINPGAVQLHILIDDKTITTEFPTSLINAWKAGTAYTYEVTVRNGDSQVVFGKVGTTPWNYGGKISGDLDPSNPEYGGGDVEDWGNNGWGVEITSPQNTDINGNFVVSPDPKSSVTWSTNASTYCSNKGEGWRLPTQNEVMYLYCLAPYFSNNEAFVNDYYWSATQNSEIAVTPMMWYVDFNIGKTAFNRTSQSYYMRCIKDKETTEQTYPYITTASNGGVVIVLRDENGGVDEANLFPDKLTASATGTEKSTDNRMARKFRVQKAQGQSNTVEWADAVSYCDNLVEEDCDDWRLPSQRELMLIWVMGANSSVTSGYVNDTGVGDSSAKPISSSYLYQQSDFTPFSTSADYWAASEVSSSDYWAWHVAFDNGYTDLTGTKTSSRNVRCVRDEW</sequence>